<dbReference type="Proteomes" id="UP001321804">
    <property type="component" value="Chromosome"/>
</dbReference>
<evidence type="ECO:0000313" key="3">
    <source>
        <dbReference type="Proteomes" id="UP001321804"/>
    </source>
</evidence>
<dbReference type="EMBL" id="AP026801">
    <property type="protein sequence ID" value="BDR55649.1"/>
    <property type="molecule type" value="Genomic_DNA"/>
</dbReference>
<dbReference type="AlphaFoldDB" id="A0AAU9CNX8"/>
<protein>
    <recommendedName>
        <fullName evidence="4">WxL domain-containing protein</fullName>
    </recommendedName>
</protein>
<dbReference type="KEGG" id="xak:KIMC2_02110"/>
<gene>
    <name evidence="2" type="ORF">KIMC2_02110</name>
</gene>
<reference evidence="2 3" key="1">
    <citation type="journal article" date="2023" name="Microbiol. Spectr.">
        <title>Symbiosis of Carpenter Bees with Uncharacterized Lactic Acid Bacteria Showing NAD Auxotrophy.</title>
        <authorList>
            <person name="Kawasaki S."/>
            <person name="Ozawa K."/>
            <person name="Mori T."/>
            <person name="Yamamoto A."/>
            <person name="Ito M."/>
            <person name="Ohkuma M."/>
            <person name="Sakamoto M."/>
            <person name="Matsutani M."/>
        </authorList>
    </citation>
    <scope>NUCLEOTIDE SEQUENCE [LARGE SCALE GENOMIC DNA]</scope>
    <source>
        <strain evidence="2 3">KimC2</strain>
    </source>
</reference>
<organism evidence="2 3">
    <name type="scientific">Xylocopilactobacillus apis</name>
    <dbReference type="NCBI Taxonomy" id="2932183"/>
    <lineage>
        <taxon>Bacteria</taxon>
        <taxon>Bacillati</taxon>
        <taxon>Bacillota</taxon>
        <taxon>Bacilli</taxon>
        <taxon>Lactobacillales</taxon>
        <taxon>Lactobacillaceae</taxon>
        <taxon>Xylocopilactobacillus</taxon>
    </lineage>
</organism>
<proteinExistence type="predicted"/>
<sequence>MKEKRKNLKSSLSCAAVLALFSPMMLQKPESVQALPVASAATNVGITFNDGVLTLVSVPNFDFGANKLDDTTKFVPLYASASSTVGDPVNGAFMDQTSSASPTRTLRDSTKYRSLIVSDSRLPINSSGTYNGWTVSAHMTVGSAASLGSTNINSHVSAGDPNPDAGVIGGVAQKFAAAIEFGNGFGNSLAISSLTGGQAGNSTPVSHPATYYNSDPNMEGKSYTSSGAPINTVSRWTRVDTDTTDVPATDNSVSGVFAGLFFPRLAKTPIANNAAQITAVASSDPNNNNVANNSQITTIPMGNTDNYLWGYLGTQQTAAASSRPDSVSNGAWALDFHDKGSAIMSMPKAVALNRHGTYVYNIYWTLTSGFHQNP</sequence>
<name>A0AAU9CNX8_9LACO</name>
<keyword evidence="1" id="KW-0732">Signal</keyword>
<feature type="chain" id="PRO_5044009452" description="WxL domain-containing protein" evidence="1">
    <location>
        <begin position="28"/>
        <end position="374"/>
    </location>
</feature>
<evidence type="ECO:0008006" key="4">
    <source>
        <dbReference type="Google" id="ProtNLM"/>
    </source>
</evidence>
<feature type="signal peptide" evidence="1">
    <location>
        <begin position="1"/>
        <end position="27"/>
    </location>
</feature>
<keyword evidence="3" id="KW-1185">Reference proteome</keyword>
<evidence type="ECO:0000256" key="1">
    <source>
        <dbReference type="SAM" id="SignalP"/>
    </source>
</evidence>
<dbReference type="RefSeq" id="WP_317697146.1">
    <property type="nucleotide sequence ID" value="NZ_AP026801.1"/>
</dbReference>
<accession>A0AAU9CNX8</accession>
<evidence type="ECO:0000313" key="2">
    <source>
        <dbReference type="EMBL" id="BDR55649.1"/>
    </source>
</evidence>